<dbReference type="SMART" id="SM00421">
    <property type="entry name" value="HTH_LUXR"/>
    <property type="match status" value="1"/>
</dbReference>
<dbReference type="EMBL" id="FMYP01000044">
    <property type="protein sequence ID" value="SDC68433.1"/>
    <property type="molecule type" value="Genomic_DNA"/>
</dbReference>
<dbReference type="InterPro" id="IPR000792">
    <property type="entry name" value="Tscrpt_reg_LuxR_C"/>
</dbReference>
<gene>
    <name evidence="5" type="ORF">SAMN05216323_10448</name>
</gene>
<protein>
    <submittedName>
        <fullName evidence="5">Regulatory protein, luxR family</fullName>
    </submittedName>
</protein>
<keyword evidence="6" id="KW-1185">Reference proteome</keyword>
<evidence type="ECO:0000256" key="2">
    <source>
        <dbReference type="ARBA" id="ARBA00023125"/>
    </source>
</evidence>
<dbReference type="InterPro" id="IPR016032">
    <property type="entry name" value="Sig_transdc_resp-reg_C-effctor"/>
</dbReference>
<dbReference type="InterPro" id="IPR036388">
    <property type="entry name" value="WH-like_DNA-bd_sf"/>
</dbReference>
<dbReference type="PRINTS" id="PR00038">
    <property type="entry name" value="HTHLUXR"/>
</dbReference>
<dbReference type="STRING" id="1640674.SAMN05216323_10448"/>
<dbReference type="CDD" id="cd06170">
    <property type="entry name" value="LuxR_C_like"/>
    <property type="match status" value="1"/>
</dbReference>
<dbReference type="Proteomes" id="UP000199452">
    <property type="component" value="Unassembled WGS sequence"/>
</dbReference>
<organism evidence="5 6">
    <name type="scientific">Williamwhitmania taraxaci</name>
    <dbReference type="NCBI Taxonomy" id="1640674"/>
    <lineage>
        <taxon>Bacteria</taxon>
        <taxon>Pseudomonadati</taxon>
        <taxon>Bacteroidota</taxon>
        <taxon>Bacteroidia</taxon>
        <taxon>Bacteroidales</taxon>
        <taxon>Williamwhitmaniaceae</taxon>
        <taxon>Williamwhitmania</taxon>
    </lineage>
</organism>
<dbReference type="SUPFAM" id="SSF46894">
    <property type="entry name" value="C-terminal effector domain of the bipartite response regulators"/>
    <property type="match status" value="1"/>
</dbReference>
<evidence type="ECO:0000256" key="3">
    <source>
        <dbReference type="ARBA" id="ARBA00023163"/>
    </source>
</evidence>
<dbReference type="Pfam" id="PF00196">
    <property type="entry name" value="GerE"/>
    <property type="match status" value="1"/>
</dbReference>
<dbReference type="RefSeq" id="WP_092439152.1">
    <property type="nucleotide sequence ID" value="NZ_FMYP01000044.1"/>
</dbReference>
<feature type="domain" description="HTH luxR-type" evidence="4">
    <location>
        <begin position="124"/>
        <end position="189"/>
    </location>
</feature>
<dbReference type="AlphaFoldDB" id="A0A1G6NKL6"/>
<accession>A0A1G6NKL6</accession>
<dbReference type="PANTHER" id="PTHR44688:SF16">
    <property type="entry name" value="DNA-BINDING TRANSCRIPTIONAL ACTIVATOR DEVR_DOSR"/>
    <property type="match status" value="1"/>
</dbReference>
<evidence type="ECO:0000256" key="1">
    <source>
        <dbReference type="ARBA" id="ARBA00023015"/>
    </source>
</evidence>
<evidence type="ECO:0000313" key="6">
    <source>
        <dbReference type="Proteomes" id="UP000199452"/>
    </source>
</evidence>
<dbReference type="PROSITE" id="PS50043">
    <property type="entry name" value="HTH_LUXR_2"/>
    <property type="match status" value="1"/>
</dbReference>
<keyword evidence="2" id="KW-0238">DNA-binding</keyword>
<dbReference type="PANTHER" id="PTHR44688">
    <property type="entry name" value="DNA-BINDING TRANSCRIPTIONAL ACTIVATOR DEVR_DOSR"/>
    <property type="match status" value="1"/>
</dbReference>
<dbReference type="GO" id="GO:0006355">
    <property type="term" value="P:regulation of DNA-templated transcription"/>
    <property type="evidence" value="ECO:0007669"/>
    <property type="project" value="InterPro"/>
</dbReference>
<sequence>MIKLAIIHFPKGLRLDDKKNQGIRMSAFVAPPFVAPPDRLPSNYTISYIDLALSQEQEQALLHLIRGHQELENGHHLTTQISLEPLASLAESRDRALISSQEKALRGLTLMSEFIHSLRSCAGNKQKMLSLSSREIEIMVQLSLGLSNKAIANKLFISTNTVKNHTKNIYAKLGVRNRIEALRIFHSVHPDR</sequence>
<proteinExistence type="predicted"/>
<dbReference type="GO" id="GO:0003677">
    <property type="term" value="F:DNA binding"/>
    <property type="evidence" value="ECO:0007669"/>
    <property type="project" value="UniProtKB-KW"/>
</dbReference>
<keyword evidence="1" id="KW-0805">Transcription regulation</keyword>
<evidence type="ECO:0000313" key="5">
    <source>
        <dbReference type="EMBL" id="SDC68433.1"/>
    </source>
</evidence>
<keyword evidence="3" id="KW-0804">Transcription</keyword>
<evidence type="ECO:0000259" key="4">
    <source>
        <dbReference type="PROSITE" id="PS50043"/>
    </source>
</evidence>
<reference evidence="5 6" key="1">
    <citation type="submission" date="2016-09" db="EMBL/GenBank/DDBJ databases">
        <authorList>
            <person name="Capua I."/>
            <person name="De Benedictis P."/>
            <person name="Joannis T."/>
            <person name="Lombin L.H."/>
            <person name="Cattoli G."/>
        </authorList>
    </citation>
    <scope>NUCLEOTIDE SEQUENCE [LARGE SCALE GENOMIC DNA]</scope>
    <source>
        <strain evidence="5 6">A7P-90m</strain>
    </source>
</reference>
<dbReference type="Gene3D" id="1.10.10.10">
    <property type="entry name" value="Winged helix-like DNA-binding domain superfamily/Winged helix DNA-binding domain"/>
    <property type="match status" value="1"/>
</dbReference>
<dbReference type="OrthoDB" id="965844at2"/>
<name>A0A1G6NKL6_9BACT</name>
<dbReference type="PROSITE" id="PS00622">
    <property type="entry name" value="HTH_LUXR_1"/>
    <property type="match status" value="1"/>
</dbReference>